<dbReference type="InterPro" id="IPR050266">
    <property type="entry name" value="AB_hydrolase_sf"/>
</dbReference>
<keyword evidence="4" id="KW-1185">Reference proteome</keyword>
<organism evidence="3 4">
    <name type="scientific">Aquimarina amphilecti</name>
    <dbReference type="NCBI Taxonomy" id="1038014"/>
    <lineage>
        <taxon>Bacteria</taxon>
        <taxon>Pseudomonadati</taxon>
        <taxon>Bacteroidota</taxon>
        <taxon>Flavobacteriia</taxon>
        <taxon>Flavobacteriales</taxon>
        <taxon>Flavobacteriaceae</taxon>
        <taxon>Aquimarina</taxon>
    </lineage>
</organism>
<dbReference type="PANTHER" id="PTHR43798">
    <property type="entry name" value="MONOACYLGLYCEROL LIPASE"/>
    <property type="match status" value="1"/>
</dbReference>
<dbReference type="InterPro" id="IPR022742">
    <property type="entry name" value="Hydrolase_4"/>
</dbReference>
<sequence>MKKILKKYIPIFIGKRLLLLFFFNKKKALHKAYILFSTPLKGKVLPDQEYFLEEAEDEIVSVKNSFLQTYRWPNMGETVLMVHGWDSNSHRWKTLVEKLHQQNFNVIAFDAPAHGNSSGKTLSVPLYAECLQKMIELYRPNYIIGHSVGGMTTVFHQYKYPNPEIEKLIVLAPPTELSVIMEGYQKTLKLSDNFMEALSQYFKEKFGFHFNEFSVAEFAKNLTHPGLLIHDKFDEIAPYTGAEKISKNWTNSKFITTENFGHSLFFDEVDDMIIHFLKN</sequence>
<protein>
    <submittedName>
        <fullName evidence="3">Pimeloyl-ACP methyl ester carboxylesterase</fullName>
    </submittedName>
</protein>
<reference evidence="4" key="1">
    <citation type="submission" date="2016-10" db="EMBL/GenBank/DDBJ databases">
        <authorList>
            <person name="Varghese N."/>
            <person name="Submissions S."/>
        </authorList>
    </citation>
    <scope>NUCLEOTIDE SEQUENCE [LARGE SCALE GENOMIC DNA]</scope>
    <source>
        <strain evidence="4">DSM 25232 / NCIMB 14723 / 92V</strain>
    </source>
</reference>
<evidence type="ECO:0000259" key="1">
    <source>
        <dbReference type="Pfam" id="PF08386"/>
    </source>
</evidence>
<gene>
    <name evidence="3" type="ORF">SAMN04487910_4400</name>
</gene>
<dbReference type="RefSeq" id="WP_091412373.1">
    <property type="nucleotide sequence ID" value="NZ_FOAB01000010.1"/>
</dbReference>
<name>A0A1H7WF77_AQUAM</name>
<dbReference type="GO" id="GO:0016020">
    <property type="term" value="C:membrane"/>
    <property type="evidence" value="ECO:0007669"/>
    <property type="project" value="TreeGrafter"/>
</dbReference>
<accession>A0A1H7WF77</accession>
<dbReference type="OrthoDB" id="9785847at2"/>
<dbReference type="SUPFAM" id="SSF53474">
    <property type="entry name" value="alpha/beta-Hydrolases"/>
    <property type="match status" value="1"/>
</dbReference>
<proteinExistence type="predicted"/>
<feature type="domain" description="Peptidase S33 tripeptidyl aminopeptidase-like C-terminal" evidence="1">
    <location>
        <begin position="223"/>
        <end position="278"/>
    </location>
</feature>
<dbReference type="PANTHER" id="PTHR43798:SF33">
    <property type="entry name" value="HYDROLASE, PUTATIVE (AFU_ORTHOLOGUE AFUA_2G14860)-RELATED"/>
    <property type="match status" value="1"/>
</dbReference>
<dbReference type="STRING" id="1038014.SAMN04487910_4400"/>
<dbReference type="Gene3D" id="3.40.50.1820">
    <property type="entry name" value="alpha/beta hydrolase"/>
    <property type="match status" value="1"/>
</dbReference>
<dbReference type="InterPro" id="IPR029058">
    <property type="entry name" value="AB_hydrolase_fold"/>
</dbReference>
<dbReference type="Proteomes" id="UP000198521">
    <property type="component" value="Unassembled WGS sequence"/>
</dbReference>
<evidence type="ECO:0000313" key="4">
    <source>
        <dbReference type="Proteomes" id="UP000198521"/>
    </source>
</evidence>
<dbReference type="AlphaFoldDB" id="A0A1H7WF77"/>
<evidence type="ECO:0000259" key="2">
    <source>
        <dbReference type="Pfam" id="PF12146"/>
    </source>
</evidence>
<dbReference type="InterPro" id="IPR013595">
    <property type="entry name" value="Pept_S33_TAP-like_C"/>
</dbReference>
<dbReference type="Pfam" id="PF12146">
    <property type="entry name" value="Hydrolase_4"/>
    <property type="match status" value="1"/>
</dbReference>
<dbReference type="Pfam" id="PF08386">
    <property type="entry name" value="Abhydrolase_4"/>
    <property type="match status" value="1"/>
</dbReference>
<dbReference type="EMBL" id="FOAB01000010">
    <property type="protein sequence ID" value="SEM19678.1"/>
    <property type="molecule type" value="Genomic_DNA"/>
</dbReference>
<evidence type="ECO:0000313" key="3">
    <source>
        <dbReference type="EMBL" id="SEM19678.1"/>
    </source>
</evidence>
<feature type="domain" description="Serine aminopeptidase S33" evidence="2">
    <location>
        <begin position="77"/>
        <end position="195"/>
    </location>
</feature>